<sequence length="112" mass="12651">MSDPLSDLASGSPLNDWMRKRIGAYYKSRGKKALDIVDQNRVKRYRDFFVVVGDTGEYVVEDDFCSCDDFLHRGGRCAHILAVKVARITGRFELIDLWYHEDLTGCSGGTAL</sequence>
<dbReference type="GeneID" id="97548583"/>
<keyword evidence="1" id="KW-0862">Zinc</keyword>
<dbReference type="GO" id="GO:0008270">
    <property type="term" value="F:zinc ion binding"/>
    <property type="evidence" value="ECO:0007669"/>
    <property type="project" value="UniProtKB-KW"/>
</dbReference>
<reference evidence="3 4" key="1">
    <citation type="submission" date="2018-05" db="EMBL/GenBank/DDBJ databases">
        <title>Draft genome of Methanospirillum lacunae Ki8-1.</title>
        <authorList>
            <person name="Dueholm M.S."/>
            <person name="Nielsen P.H."/>
            <person name="Bakmann L.F."/>
            <person name="Otzen D.E."/>
        </authorList>
    </citation>
    <scope>NUCLEOTIDE SEQUENCE [LARGE SCALE GENOMIC DNA]</scope>
    <source>
        <strain evidence="3 4">Ki8-1</strain>
    </source>
</reference>
<gene>
    <name evidence="3" type="ORF">DK846_07140</name>
</gene>
<dbReference type="OrthoDB" id="31559at2157"/>
<comment type="caution">
    <text evidence="3">The sequence shown here is derived from an EMBL/GenBank/DDBJ whole genome shotgun (WGS) entry which is preliminary data.</text>
</comment>
<dbReference type="Proteomes" id="UP000245657">
    <property type="component" value="Unassembled WGS sequence"/>
</dbReference>
<proteinExistence type="predicted"/>
<dbReference type="PROSITE" id="PS50966">
    <property type="entry name" value="ZF_SWIM"/>
    <property type="match status" value="1"/>
</dbReference>
<keyword evidence="1" id="KW-0479">Metal-binding</keyword>
<dbReference type="Pfam" id="PF04434">
    <property type="entry name" value="SWIM"/>
    <property type="match status" value="1"/>
</dbReference>
<organism evidence="3 4">
    <name type="scientific">Methanospirillum lacunae</name>
    <dbReference type="NCBI Taxonomy" id="668570"/>
    <lineage>
        <taxon>Archaea</taxon>
        <taxon>Methanobacteriati</taxon>
        <taxon>Methanobacteriota</taxon>
        <taxon>Stenosarchaea group</taxon>
        <taxon>Methanomicrobia</taxon>
        <taxon>Methanomicrobiales</taxon>
        <taxon>Methanospirillaceae</taxon>
        <taxon>Methanospirillum</taxon>
    </lineage>
</organism>
<dbReference type="AlphaFoldDB" id="A0A2V2N885"/>
<evidence type="ECO:0000259" key="2">
    <source>
        <dbReference type="PROSITE" id="PS50966"/>
    </source>
</evidence>
<accession>A0A2V2N885</accession>
<protein>
    <recommendedName>
        <fullName evidence="2">SWIM-type domain-containing protein</fullName>
    </recommendedName>
</protein>
<dbReference type="RefSeq" id="WP_109968229.1">
    <property type="nucleotide sequence ID" value="NZ_CP176093.1"/>
</dbReference>
<evidence type="ECO:0000313" key="3">
    <source>
        <dbReference type="EMBL" id="PWR72718.1"/>
    </source>
</evidence>
<dbReference type="EMBL" id="QGMY01000006">
    <property type="protein sequence ID" value="PWR72718.1"/>
    <property type="molecule type" value="Genomic_DNA"/>
</dbReference>
<name>A0A2V2N885_9EURY</name>
<dbReference type="InterPro" id="IPR007527">
    <property type="entry name" value="Znf_SWIM"/>
</dbReference>
<evidence type="ECO:0000313" key="4">
    <source>
        <dbReference type="Proteomes" id="UP000245657"/>
    </source>
</evidence>
<feature type="domain" description="SWIM-type" evidence="2">
    <location>
        <begin position="48"/>
        <end position="88"/>
    </location>
</feature>
<keyword evidence="4" id="KW-1185">Reference proteome</keyword>
<evidence type="ECO:0000256" key="1">
    <source>
        <dbReference type="PROSITE-ProRule" id="PRU00325"/>
    </source>
</evidence>
<keyword evidence="1" id="KW-0863">Zinc-finger</keyword>